<sequence length="53" mass="6125">MSKYTALWEYIQKNGSSSMKLSFDEIHDIAGSGIDHSFLRYKKELAVIFNKII</sequence>
<dbReference type="Proteomes" id="UP001565220">
    <property type="component" value="Unassembled WGS sequence"/>
</dbReference>
<protein>
    <submittedName>
        <fullName evidence="1">Uncharacterized protein</fullName>
    </submittedName>
</protein>
<gene>
    <name evidence="1" type="ORF">AB8S09_11470</name>
</gene>
<evidence type="ECO:0000313" key="2">
    <source>
        <dbReference type="Proteomes" id="UP001565220"/>
    </source>
</evidence>
<comment type="caution">
    <text evidence="1">The sequence shown here is derived from an EMBL/GenBank/DDBJ whole genome shotgun (WGS) entry which is preliminary data.</text>
</comment>
<evidence type="ECO:0000313" key="1">
    <source>
        <dbReference type="EMBL" id="MEY8764251.1"/>
    </source>
</evidence>
<reference evidence="1 2" key="1">
    <citation type="submission" date="2024-08" db="EMBL/GenBank/DDBJ databases">
        <title>Clostridium lapicellarii sp. nov., and Clostridium renhuaiense sp. nov., two species isolated from the mud in a fermentation cellar used for producing sauce-flavour Chinese liquors.</title>
        <authorList>
            <person name="Yang F."/>
            <person name="Wang H."/>
            <person name="Chen L.Q."/>
            <person name="Zhou N."/>
            <person name="Lu J.J."/>
            <person name="Pu X.X."/>
            <person name="Wan B."/>
            <person name="Wang L."/>
            <person name="Liu S.J."/>
        </authorList>
    </citation>
    <scope>NUCLEOTIDE SEQUENCE [LARGE SCALE GENOMIC DNA]</scope>
    <source>
        <strain evidence="1 2">MT-113</strain>
    </source>
</reference>
<accession>A0ABV4DZC1</accession>
<dbReference type="EMBL" id="JBGFFE010000018">
    <property type="protein sequence ID" value="MEY8764251.1"/>
    <property type="molecule type" value="Genomic_DNA"/>
</dbReference>
<dbReference type="RefSeq" id="WP_294183812.1">
    <property type="nucleotide sequence ID" value="NZ_JBGFFE010000018.1"/>
</dbReference>
<keyword evidence="2" id="KW-1185">Reference proteome</keyword>
<proteinExistence type="predicted"/>
<organism evidence="1 2">
    <name type="scientific">Clostridium lapidicellarium</name>
    <dbReference type="NCBI Taxonomy" id="3240931"/>
    <lineage>
        <taxon>Bacteria</taxon>
        <taxon>Bacillati</taxon>
        <taxon>Bacillota</taxon>
        <taxon>Clostridia</taxon>
        <taxon>Eubacteriales</taxon>
        <taxon>Clostridiaceae</taxon>
        <taxon>Clostridium</taxon>
    </lineage>
</organism>
<name>A0ABV4DZC1_9CLOT</name>